<dbReference type="AlphaFoldDB" id="A0A6A4X7C7"/>
<dbReference type="PANTHER" id="PTHR24224:SF6">
    <property type="entry name" value="CARDIOACCELERATORY PEPTIDE RECEPTOR-RELATED"/>
    <property type="match status" value="1"/>
</dbReference>
<dbReference type="Proteomes" id="UP000440578">
    <property type="component" value="Unassembled WGS sequence"/>
</dbReference>
<dbReference type="SUPFAM" id="SSF81321">
    <property type="entry name" value="Family A G protein-coupled receptor-like"/>
    <property type="match status" value="1"/>
</dbReference>
<keyword evidence="7 10" id="KW-0675">Receptor</keyword>
<dbReference type="InterPro" id="IPR017452">
    <property type="entry name" value="GPCR_Rhodpsn_7TM"/>
</dbReference>
<evidence type="ECO:0000256" key="3">
    <source>
        <dbReference type="ARBA" id="ARBA00022692"/>
    </source>
</evidence>
<keyword evidence="2" id="KW-1003">Cell membrane</keyword>
<feature type="transmembrane region" description="Helical" evidence="10">
    <location>
        <begin position="72"/>
        <end position="90"/>
    </location>
</feature>
<organism evidence="13 14">
    <name type="scientific">Amphibalanus amphitrite</name>
    <name type="common">Striped barnacle</name>
    <name type="synonym">Balanus amphitrite</name>
    <dbReference type="NCBI Taxonomy" id="1232801"/>
    <lineage>
        <taxon>Eukaryota</taxon>
        <taxon>Metazoa</taxon>
        <taxon>Ecdysozoa</taxon>
        <taxon>Arthropoda</taxon>
        <taxon>Crustacea</taxon>
        <taxon>Multicrustacea</taxon>
        <taxon>Cirripedia</taxon>
        <taxon>Thoracica</taxon>
        <taxon>Thoracicalcarea</taxon>
        <taxon>Balanomorpha</taxon>
        <taxon>Balanoidea</taxon>
        <taxon>Balanidae</taxon>
        <taxon>Amphibalaninae</taxon>
        <taxon>Amphibalanus</taxon>
    </lineage>
</organism>
<evidence type="ECO:0000256" key="1">
    <source>
        <dbReference type="ARBA" id="ARBA00004651"/>
    </source>
</evidence>
<evidence type="ECO:0000256" key="2">
    <source>
        <dbReference type="ARBA" id="ARBA00022475"/>
    </source>
</evidence>
<dbReference type="InterPro" id="IPR000276">
    <property type="entry name" value="GPCR_Rhodpsn"/>
</dbReference>
<dbReference type="PRINTS" id="PR00237">
    <property type="entry name" value="GPCRRHODOPSN"/>
</dbReference>
<evidence type="ECO:0000256" key="8">
    <source>
        <dbReference type="ARBA" id="ARBA00023180"/>
    </source>
</evidence>
<evidence type="ECO:0000256" key="9">
    <source>
        <dbReference type="ARBA" id="ARBA00023224"/>
    </source>
</evidence>
<keyword evidence="8 10" id="KW-0325">Glycoprotein</keyword>
<feature type="domain" description="G-protein coupled receptors family 1 profile" evidence="12">
    <location>
        <begin position="52"/>
        <end position="336"/>
    </location>
</feature>
<feature type="transmembrane region" description="Helical" evidence="10">
    <location>
        <begin position="281"/>
        <end position="299"/>
    </location>
</feature>
<dbReference type="InterPro" id="IPR052665">
    <property type="entry name" value="Neuropeptide-GPCR"/>
</dbReference>
<feature type="transmembrane region" description="Helical" evidence="10">
    <location>
        <begin position="199"/>
        <end position="228"/>
    </location>
</feature>
<name>A0A6A4X7C7_AMPAM</name>
<keyword evidence="3 10" id="KW-0812">Transmembrane</keyword>
<feature type="compositionally biased region" description="Polar residues" evidence="11">
    <location>
        <begin position="387"/>
        <end position="402"/>
    </location>
</feature>
<dbReference type="PANTHER" id="PTHR24224">
    <property type="entry name" value="CARDIOACCELERATORY PEPTIDE RECEPTOR-RELATED"/>
    <property type="match status" value="1"/>
</dbReference>
<evidence type="ECO:0000259" key="12">
    <source>
        <dbReference type="PROSITE" id="PS50262"/>
    </source>
</evidence>
<evidence type="ECO:0000256" key="10">
    <source>
        <dbReference type="RuleBase" id="RU046427"/>
    </source>
</evidence>
<feature type="compositionally biased region" description="Polar residues" evidence="11">
    <location>
        <begin position="417"/>
        <end position="436"/>
    </location>
</feature>
<keyword evidence="6 10" id="KW-0472">Membrane</keyword>
<feature type="region of interest" description="Disordered" evidence="11">
    <location>
        <begin position="387"/>
        <end position="447"/>
    </location>
</feature>
<dbReference type="InterPro" id="IPR001817">
    <property type="entry name" value="Vasoprsn_rcpt"/>
</dbReference>
<keyword evidence="4 10" id="KW-1133">Transmembrane helix</keyword>
<evidence type="ECO:0000256" key="11">
    <source>
        <dbReference type="SAM" id="MobiDB-lite"/>
    </source>
</evidence>
<evidence type="ECO:0000256" key="6">
    <source>
        <dbReference type="ARBA" id="ARBA00023136"/>
    </source>
</evidence>
<evidence type="ECO:0000313" key="14">
    <source>
        <dbReference type="Proteomes" id="UP000440578"/>
    </source>
</evidence>
<gene>
    <name evidence="13" type="primary">CCAP-R_0</name>
    <name evidence="13" type="ORF">FJT64_015401</name>
</gene>
<dbReference type="Gene3D" id="1.20.1070.10">
    <property type="entry name" value="Rhodopsin 7-helix transmembrane proteins"/>
    <property type="match status" value="1"/>
</dbReference>
<feature type="region of interest" description="Disordered" evidence="11">
    <location>
        <begin position="1"/>
        <end position="20"/>
    </location>
</feature>
<evidence type="ECO:0000256" key="5">
    <source>
        <dbReference type="ARBA" id="ARBA00023040"/>
    </source>
</evidence>
<keyword evidence="14" id="KW-1185">Reference proteome</keyword>
<accession>A0A6A4X7C7</accession>
<dbReference type="EMBL" id="VIIS01000045">
    <property type="protein sequence ID" value="KAF0314133.1"/>
    <property type="molecule type" value="Genomic_DNA"/>
</dbReference>
<keyword evidence="5 10" id="KW-0297">G-protein coupled receptor</keyword>
<dbReference type="GO" id="GO:0005000">
    <property type="term" value="F:vasopressin receptor activity"/>
    <property type="evidence" value="ECO:0007669"/>
    <property type="project" value="InterPro"/>
</dbReference>
<dbReference type="GO" id="GO:0008188">
    <property type="term" value="F:neuropeptide receptor activity"/>
    <property type="evidence" value="ECO:0007669"/>
    <property type="project" value="TreeGrafter"/>
</dbReference>
<comment type="subcellular location">
    <subcellularLocation>
        <location evidence="1 10">Cell membrane</location>
        <topology evidence="1 10">Multi-pass membrane protein</topology>
    </subcellularLocation>
</comment>
<feature type="transmembrane region" description="Helical" evidence="10">
    <location>
        <begin position="39"/>
        <end position="60"/>
    </location>
</feature>
<dbReference type="Pfam" id="PF00001">
    <property type="entry name" value="7tm_1"/>
    <property type="match status" value="1"/>
</dbReference>
<dbReference type="PROSITE" id="PS00237">
    <property type="entry name" value="G_PROTEIN_RECEP_F1_1"/>
    <property type="match status" value="1"/>
</dbReference>
<evidence type="ECO:0000256" key="7">
    <source>
        <dbReference type="ARBA" id="ARBA00023170"/>
    </source>
</evidence>
<keyword evidence="9 10" id="KW-0807">Transducer</keyword>
<evidence type="ECO:0000256" key="4">
    <source>
        <dbReference type="ARBA" id="ARBA00022989"/>
    </source>
</evidence>
<protein>
    <submittedName>
        <fullName evidence="13">Cardioacceleratory peptide receptor</fullName>
    </submittedName>
</protein>
<comment type="caution">
    <text evidence="13">The sequence shown here is derived from an EMBL/GenBank/DDBJ whole genome shotgun (WGS) entry which is preliminary data.</text>
</comment>
<comment type="similarity">
    <text evidence="10">Belongs to the G-protein coupled receptor 1 family. Vasopressin/oxytocin receptor subfamily.</text>
</comment>
<dbReference type="OrthoDB" id="5987909at2759"/>
<feature type="transmembrane region" description="Helical" evidence="10">
    <location>
        <begin position="152"/>
        <end position="172"/>
    </location>
</feature>
<reference evidence="13 14" key="1">
    <citation type="submission" date="2019-07" db="EMBL/GenBank/DDBJ databases">
        <title>Draft genome assembly of a fouling barnacle, Amphibalanus amphitrite (Darwin, 1854): The first reference genome for Thecostraca.</title>
        <authorList>
            <person name="Kim W."/>
        </authorList>
    </citation>
    <scope>NUCLEOTIDE SEQUENCE [LARGE SCALE GENOMIC DNA]</scope>
    <source>
        <strain evidence="13">SNU_AA5</strain>
        <tissue evidence="13">Soma without cirri and trophi</tissue>
    </source>
</reference>
<evidence type="ECO:0000313" key="13">
    <source>
        <dbReference type="EMBL" id="KAF0314133.1"/>
    </source>
</evidence>
<proteinExistence type="inferred from homology"/>
<dbReference type="PRINTS" id="PR00896">
    <property type="entry name" value="VASOPRESSINR"/>
</dbReference>
<dbReference type="PROSITE" id="PS50262">
    <property type="entry name" value="G_PROTEIN_RECEP_F1_2"/>
    <property type="match status" value="1"/>
</dbReference>
<feature type="transmembrane region" description="Helical" evidence="10">
    <location>
        <begin position="110"/>
        <end position="131"/>
    </location>
</feature>
<dbReference type="GO" id="GO:0005886">
    <property type="term" value="C:plasma membrane"/>
    <property type="evidence" value="ECO:0007669"/>
    <property type="project" value="UniProtKB-SubCell"/>
</dbReference>
<sequence>MTSTIPEEPAMEGLENNSSATDANATSLDSFYFYKVEQLTFLCIMFAVIVCANSLLLISLVSAKSRKSRTNFFIMHLALADLLVGLISVVTDVVGKFTVVWYGGAIACKIVKYFQVLVTFSSTYVLVALSIDRCDAIIHPMRFIGSWRRARMLVVGAWTVSALFASPMLVLFDTTWFAEHQMTQCWIDLGEPNSFEWQLYMVLISVVLFIIPAVIIICCYSVILCTLWSKGRMLKMTTDLENHRFARATNTAAGKRAEDCDLRRASSRGLIPKAKIKTVKMTFVIVFVFILCWSPYFVFDLLQVFGHLPRTQTTIAVATFIQSLAPLNSAANPIIYIIFSNNVCRNLRRLSAVEWLVKRLPCCRRWAPSRPSVTTSTFRYGTDFTTMSDSRSRSAHTQTRSIVQRGDGLRNYGAATSGPQTETHLQPDGATTQTVPERTALSGSVRV</sequence>
<feature type="transmembrane region" description="Helical" evidence="10">
    <location>
        <begin position="319"/>
        <end position="339"/>
    </location>
</feature>